<dbReference type="InterPro" id="IPR003593">
    <property type="entry name" value="AAA+_ATPase"/>
</dbReference>
<dbReference type="GO" id="GO:0046872">
    <property type="term" value="F:metal ion binding"/>
    <property type="evidence" value="ECO:0007669"/>
    <property type="project" value="UniProtKB-KW"/>
</dbReference>
<evidence type="ECO:0000256" key="5">
    <source>
        <dbReference type="ARBA" id="ARBA00022705"/>
    </source>
</evidence>
<dbReference type="Gene3D" id="1.10.8.60">
    <property type="match status" value="1"/>
</dbReference>
<dbReference type="InterPro" id="IPR050238">
    <property type="entry name" value="DNA_Rep/Repair_Clamp_Loader"/>
</dbReference>
<dbReference type="CDD" id="cd00009">
    <property type="entry name" value="AAA"/>
    <property type="match status" value="1"/>
</dbReference>
<proteinExistence type="inferred from homology"/>
<dbReference type="Proteomes" id="UP000434639">
    <property type="component" value="Unassembled WGS sequence"/>
</dbReference>
<keyword evidence="7" id="KW-0547">Nucleotide-binding</keyword>
<dbReference type="InterPro" id="IPR012763">
    <property type="entry name" value="DNA_pol_III_sug/sutau_N"/>
</dbReference>
<dbReference type="PANTHER" id="PTHR11669">
    <property type="entry name" value="REPLICATION FACTOR C / DNA POLYMERASE III GAMMA-TAU SUBUNIT"/>
    <property type="match status" value="1"/>
</dbReference>
<dbReference type="EC" id="2.7.7.7" evidence="2"/>
<dbReference type="AlphaFoldDB" id="A0A7X2SBH9"/>
<reference evidence="14 15" key="1">
    <citation type="journal article" date="2017" name="Int. J. Syst. Evol. Microbiol.">
        <title>Bacillus mangrovi sp. nov., isolated from a sediment sample from a mangrove forest.</title>
        <authorList>
            <person name="Gupta V."/>
            <person name="Singh P.K."/>
            <person name="Korpole S."/>
            <person name="Tanuku N.R.S."/>
            <person name="Pinnaka A.K."/>
        </authorList>
    </citation>
    <scope>NUCLEOTIDE SEQUENCE [LARGE SCALE GENOMIC DNA]</scope>
    <source>
        <strain evidence="14 15">KCTC 33872</strain>
    </source>
</reference>
<protein>
    <recommendedName>
        <fullName evidence="2">DNA-directed DNA polymerase</fullName>
        <ecNumber evidence="2">2.7.7.7</ecNumber>
    </recommendedName>
</protein>
<dbReference type="NCBIfam" id="NF004046">
    <property type="entry name" value="PRK05563.1"/>
    <property type="match status" value="1"/>
</dbReference>
<keyword evidence="10" id="KW-0239">DNA-directed DNA polymerase</keyword>
<evidence type="ECO:0000259" key="13">
    <source>
        <dbReference type="SMART" id="SM00382"/>
    </source>
</evidence>
<dbReference type="InterPro" id="IPR045085">
    <property type="entry name" value="HLD_clamp_pol_III_gamma_tau"/>
</dbReference>
<feature type="region of interest" description="Disordered" evidence="12">
    <location>
        <begin position="391"/>
        <end position="412"/>
    </location>
</feature>
<dbReference type="GO" id="GO:0003887">
    <property type="term" value="F:DNA-directed DNA polymerase activity"/>
    <property type="evidence" value="ECO:0007669"/>
    <property type="project" value="UniProtKB-KW"/>
</dbReference>
<evidence type="ECO:0000256" key="10">
    <source>
        <dbReference type="ARBA" id="ARBA00022932"/>
    </source>
</evidence>
<dbReference type="Gene3D" id="3.40.50.300">
    <property type="entry name" value="P-loop containing nucleotide triphosphate hydrolases"/>
    <property type="match status" value="1"/>
</dbReference>
<dbReference type="InterPro" id="IPR008921">
    <property type="entry name" value="DNA_pol3_clamp-load_cplx_C"/>
</dbReference>
<dbReference type="FunFam" id="1.20.272.10:FF:000003">
    <property type="entry name" value="DNA polymerase III subunit gamma/tau"/>
    <property type="match status" value="1"/>
</dbReference>
<dbReference type="Pfam" id="PF12169">
    <property type="entry name" value="DNA_pol3_gamma3"/>
    <property type="match status" value="1"/>
</dbReference>
<dbReference type="GO" id="GO:0005524">
    <property type="term" value="F:ATP binding"/>
    <property type="evidence" value="ECO:0007669"/>
    <property type="project" value="UniProtKB-KW"/>
</dbReference>
<dbReference type="EMBL" id="WMIB01000038">
    <property type="protein sequence ID" value="MTH55731.1"/>
    <property type="molecule type" value="Genomic_DNA"/>
</dbReference>
<accession>A0A7X2SBH9</accession>
<dbReference type="Pfam" id="PF22608">
    <property type="entry name" value="DNAX_ATPase_lid"/>
    <property type="match status" value="1"/>
</dbReference>
<dbReference type="GO" id="GO:0009360">
    <property type="term" value="C:DNA polymerase III complex"/>
    <property type="evidence" value="ECO:0007669"/>
    <property type="project" value="InterPro"/>
</dbReference>
<dbReference type="RefSeq" id="WP_162357148.1">
    <property type="nucleotide sequence ID" value="NZ_WMIB01000038.1"/>
</dbReference>
<dbReference type="InterPro" id="IPR027417">
    <property type="entry name" value="P-loop_NTPase"/>
</dbReference>
<keyword evidence="15" id="KW-1185">Reference proteome</keyword>
<evidence type="ECO:0000256" key="8">
    <source>
        <dbReference type="ARBA" id="ARBA00022833"/>
    </source>
</evidence>
<comment type="similarity">
    <text evidence="1">Belongs to the DnaX/STICHEL family.</text>
</comment>
<evidence type="ECO:0000256" key="9">
    <source>
        <dbReference type="ARBA" id="ARBA00022840"/>
    </source>
</evidence>
<comment type="caution">
    <text evidence="14">The sequence shown here is derived from an EMBL/GenBank/DDBJ whole genome shotgun (WGS) entry which is preliminary data.</text>
</comment>
<evidence type="ECO:0000313" key="14">
    <source>
        <dbReference type="EMBL" id="MTH55731.1"/>
    </source>
</evidence>
<dbReference type="SUPFAM" id="SSF48019">
    <property type="entry name" value="post-AAA+ oligomerization domain-like"/>
    <property type="match status" value="1"/>
</dbReference>
<sequence>MGYQALYRVFRPQFFQDVSGQKHITRTLQNALLHSKFSHAYLFSGPRGTGKTSAAKIFAKAVNCEKAPVAEPCGECSSCRGIADGTISDVLEIDAASNNGVDEIRDIRDKVKYAPSAVKYKVYIVDEVHMLSMGAFNALLKTLEEPPKHVIFILATTEPHKIPLTIISRCQRFDFKRITSQDIVDRMKTVMEDQDTAAEEEALHVIARAADGGMRDALSLLDQAISFSDEKVTLDDALLITGSVSQGLLTGLVQSIHKRDISSSLQILNQLMDQGKDASRFIEDLIYFYRDLLLYHTAPSLEEVLERTAADEPFKELARVMESSRIYETIDVLNKSQQEMKWTNHPRIFLEVAIVKLCESEAGHAVQPQGQDPGLIDRIAQLETELRELKKNGVQTNQPSTGSGEPKPVKSVKSNFKVPAGRIQEILKEATRTDLEALKKSWRGMLDQLRTQNKASHAALVGESEPVAASSRSFVLKFKYEIHCKMVAENNNDVRTNIEAILANLLGKSVEMVGVPEKDWVKIREEFIREQKDEEAEAGEQEEDPFIAEAKKIAGSDLIEIKD</sequence>
<organism evidence="14 15">
    <name type="scientific">Metabacillus mangrovi</name>
    <dbReference type="NCBI Taxonomy" id="1491830"/>
    <lineage>
        <taxon>Bacteria</taxon>
        <taxon>Bacillati</taxon>
        <taxon>Bacillota</taxon>
        <taxon>Bacilli</taxon>
        <taxon>Bacillales</taxon>
        <taxon>Bacillaceae</taxon>
        <taxon>Metabacillus</taxon>
    </lineage>
</organism>
<keyword evidence="8" id="KW-0862">Zinc</keyword>
<name>A0A7X2SBH9_9BACI</name>
<evidence type="ECO:0000256" key="12">
    <source>
        <dbReference type="SAM" id="MobiDB-lite"/>
    </source>
</evidence>
<evidence type="ECO:0000256" key="2">
    <source>
        <dbReference type="ARBA" id="ARBA00012417"/>
    </source>
</evidence>
<evidence type="ECO:0000256" key="6">
    <source>
        <dbReference type="ARBA" id="ARBA00022723"/>
    </source>
</evidence>
<evidence type="ECO:0000256" key="7">
    <source>
        <dbReference type="ARBA" id="ARBA00022741"/>
    </source>
</evidence>
<dbReference type="Gene3D" id="1.20.272.10">
    <property type="match status" value="1"/>
</dbReference>
<dbReference type="GO" id="GO:0003677">
    <property type="term" value="F:DNA binding"/>
    <property type="evidence" value="ECO:0007669"/>
    <property type="project" value="InterPro"/>
</dbReference>
<evidence type="ECO:0000256" key="11">
    <source>
        <dbReference type="ARBA" id="ARBA00049244"/>
    </source>
</evidence>
<dbReference type="PRINTS" id="PR00300">
    <property type="entry name" value="CLPPROTEASEA"/>
</dbReference>
<evidence type="ECO:0000256" key="3">
    <source>
        <dbReference type="ARBA" id="ARBA00022679"/>
    </source>
</evidence>
<dbReference type="Pfam" id="PF13177">
    <property type="entry name" value="DNA_pol3_delta2"/>
    <property type="match status" value="1"/>
</dbReference>
<dbReference type="SUPFAM" id="SSF52540">
    <property type="entry name" value="P-loop containing nucleoside triphosphate hydrolases"/>
    <property type="match status" value="1"/>
</dbReference>
<dbReference type="InterPro" id="IPR022754">
    <property type="entry name" value="DNA_pol_III_gamma-3"/>
</dbReference>
<dbReference type="GO" id="GO:0006261">
    <property type="term" value="P:DNA-templated DNA replication"/>
    <property type="evidence" value="ECO:0007669"/>
    <property type="project" value="TreeGrafter"/>
</dbReference>
<dbReference type="CDD" id="cd18137">
    <property type="entry name" value="HLD_clamp_pol_III_gamma_tau"/>
    <property type="match status" value="1"/>
</dbReference>
<evidence type="ECO:0000256" key="1">
    <source>
        <dbReference type="ARBA" id="ARBA00006360"/>
    </source>
</evidence>
<feature type="domain" description="AAA+ ATPase" evidence="13">
    <location>
        <begin position="37"/>
        <end position="179"/>
    </location>
</feature>
<dbReference type="SMART" id="SM00382">
    <property type="entry name" value="AAA"/>
    <property type="match status" value="1"/>
</dbReference>
<dbReference type="FunFam" id="3.40.50.300:FF:000014">
    <property type="entry name" value="DNA polymerase III subunit gamma/tau"/>
    <property type="match status" value="1"/>
</dbReference>
<feature type="compositionally biased region" description="Polar residues" evidence="12">
    <location>
        <begin position="393"/>
        <end position="403"/>
    </location>
</feature>
<dbReference type="FunFam" id="1.10.8.60:FF:000013">
    <property type="entry name" value="DNA polymerase III subunit gamma/tau"/>
    <property type="match status" value="1"/>
</dbReference>
<evidence type="ECO:0000313" key="15">
    <source>
        <dbReference type="Proteomes" id="UP000434639"/>
    </source>
</evidence>
<comment type="catalytic activity">
    <reaction evidence="11">
        <text>DNA(n) + a 2'-deoxyribonucleoside 5'-triphosphate = DNA(n+1) + diphosphate</text>
        <dbReference type="Rhea" id="RHEA:22508"/>
        <dbReference type="Rhea" id="RHEA-COMP:17339"/>
        <dbReference type="Rhea" id="RHEA-COMP:17340"/>
        <dbReference type="ChEBI" id="CHEBI:33019"/>
        <dbReference type="ChEBI" id="CHEBI:61560"/>
        <dbReference type="ChEBI" id="CHEBI:173112"/>
        <dbReference type="EC" id="2.7.7.7"/>
    </reaction>
</comment>
<keyword evidence="5" id="KW-0235">DNA replication</keyword>
<dbReference type="InterPro" id="IPR001270">
    <property type="entry name" value="ClpA/B"/>
</dbReference>
<gene>
    <name evidence="14" type="primary">dnaX</name>
    <name evidence="14" type="ORF">GKZ89_20265</name>
</gene>
<dbReference type="NCBIfam" id="TIGR02397">
    <property type="entry name" value="dnaX_nterm"/>
    <property type="match status" value="1"/>
</dbReference>
<keyword evidence="6" id="KW-0479">Metal-binding</keyword>
<keyword evidence="9" id="KW-0067">ATP-binding</keyword>
<keyword evidence="4 14" id="KW-0548">Nucleotidyltransferase</keyword>
<keyword evidence="3 14" id="KW-0808">Transferase</keyword>
<dbReference type="PANTHER" id="PTHR11669:SF0">
    <property type="entry name" value="PROTEIN STICHEL-LIKE 2"/>
    <property type="match status" value="1"/>
</dbReference>
<evidence type="ECO:0000256" key="4">
    <source>
        <dbReference type="ARBA" id="ARBA00022695"/>
    </source>
</evidence>